<feature type="compositionally biased region" description="Basic and acidic residues" evidence="2">
    <location>
        <begin position="194"/>
        <end position="204"/>
    </location>
</feature>
<feature type="region of interest" description="Disordered" evidence="2">
    <location>
        <begin position="161"/>
        <end position="221"/>
    </location>
</feature>
<dbReference type="PANTHER" id="PTHR14398:SF0">
    <property type="entry name" value="ZINC FINGER PROTEIN SWM"/>
    <property type="match status" value="1"/>
</dbReference>
<protein>
    <submittedName>
        <fullName evidence="3">Uncharacterized protein</fullName>
    </submittedName>
</protein>
<feature type="non-terminal residue" evidence="3">
    <location>
        <position position="1"/>
    </location>
</feature>
<evidence type="ECO:0000256" key="1">
    <source>
        <dbReference type="ARBA" id="ARBA00022884"/>
    </source>
</evidence>
<feature type="compositionally biased region" description="Basic and acidic residues" evidence="2">
    <location>
        <begin position="13"/>
        <end position="45"/>
    </location>
</feature>
<dbReference type="OrthoDB" id="443401at2759"/>
<dbReference type="EMBL" id="SFCI01002396">
    <property type="protein sequence ID" value="TFY73969.1"/>
    <property type="molecule type" value="Genomic_DNA"/>
</dbReference>
<evidence type="ECO:0000313" key="4">
    <source>
        <dbReference type="Proteomes" id="UP000298061"/>
    </source>
</evidence>
<dbReference type="GO" id="GO:0003723">
    <property type="term" value="F:RNA binding"/>
    <property type="evidence" value="ECO:0007669"/>
    <property type="project" value="UniProtKB-KW"/>
</dbReference>
<dbReference type="Proteomes" id="UP000298061">
    <property type="component" value="Unassembled WGS sequence"/>
</dbReference>
<dbReference type="InterPro" id="IPR045137">
    <property type="entry name" value="RBM26/27"/>
</dbReference>
<reference evidence="3 4" key="1">
    <citation type="submission" date="2019-02" db="EMBL/GenBank/DDBJ databases">
        <title>Genome sequencing of the rare red list fungi Hericium alpestre (H. flagellum).</title>
        <authorList>
            <person name="Buettner E."/>
            <person name="Kellner H."/>
        </authorList>
    </citation>
    <scope>NUCLEOTIDE SEQUENCE [LARGE SCALE GENOMIC DNA]</scope>
    <source>
        <strain evidence="3 4">DSM 108284</strain>
    </source>
</reference>
<dbReference type="PANTHER" id="PTHR14398">
    <property type="entry name" value="RNA RECOGNITION RRM/RNP DOMAIN"/>
    <property type="match status" value="1"/>
</dbReference>
<name>A0A4Y9ZKL1_9AGAM</name>
<dbReference type="STRING" id="135208.A0A4Y9ZKL1"/>
<keyword evidence="4" id="KW-1185">Reference proteome</keyword>
<proteinExistence type="predicted"/>
<organism evidence="3 4">
    <name type="scientific">Hericium alpestre</name>
    <dbReference type="NCBI Taxonomy" id="135208"/>
    <lineage>
        <taxon>Eukaryota</taxon>
        <taxon>Fungi</taxon>
        <taxon>Dikarya</taxon>
        <taxon>Basidiomycota</taxon>
        <taxon>Agaricomycotina</taxon>
        <taxon>Agaricomycetes</taxon>
        <taxon>Russulales</taxon>
        <taxon>Hericiaceae</taxon>
        <taxon>Hericium</taxon>
    </lineage>
</organism>
<gene>
    <name evidence="3" type="ORF">EWM64_g10043</name>
</gene>
<keyword evidence="1" id="KW-0694">RNA-binding</keyword>
<dbReference type="GO" id="GO:0005634">
    <property type="term" value="C:nucleus"/>
    <property type="evidence" value="ECO:0007669"/>
    <property type="project" value="TreeGrafter"/>
</dbReference>
<evidence type="ECO:0000256" key="2">
    <source>
        <dbReference type="SAM" id="MobiDB-lite"/>
    </source>
</evidence>
<sequence length="221" mass="24197">AAGKRRASAAPGADDHEQKERERLDKELEMHAANHDGEESTEALKARVGQAQSRGCQSRHRRECRGAIHYYRGAMRGGPPRASMKLDNRPKKLLVKDVAADVVQAVRDWYETTGQVESVDARENGDLVVAFRTRAAAEQGLAKGPNIPIAGHKQISWYTTQPTPAKASPASTNGSQPSREEQQDVHMPGPTVEPTHDAHTREEEMVVSGWGADEEDGFGML</sequence>
<feature type="compositionally biased region" description="Acidic residues" evidence="2">
    <location>
        <begin position="212"/>
        <end position="221"/>
    </location>
</feature>
<comment type="caution">
    <text evidence="3">The sequence shown here is derived from an EMBL/GenBank/DDBJ whole genome shotgun (WGS) entry which is preliminary data.</text>
</comment>
<accession>A0A4Y9ZKL1</accession>
<feature type="compositionally biased region" description="Polar residues" evidence="2">
    <location>
        <begin position="161"/>
        <end position="177"/>
    </location>
</feature>
<feature type="region of interest" description="Disordered" evidence="2">
    <location>
        <begin position="1"/>
        <end position="60"/>
    </location>
</feature>
<evidence type="ECO:0000313" key="3">
    <source>
        <dbReference type="EMBL" id="TFY73969.1"/>
    </source>
</evidence>
<dbReference type="AlphaFoldDB" id="A0A4Y9ZKL1"/>